<evidence type="ECO:0000256" key="1">
    <source>
        <dbReference type="SAM" id="Coils"/>
    </source>
</evidence>
<dbReference type="EMBL" id="CYGX02000042">
    <property type="protein sequence ID" value="SIT43353.1"/>
    <property type="molecule type" value="Genomic_DNA"/>
</dbReference>
<keyword evidence="3" id="KW-1185">Reference proteome</keyword>
<reference evidence="2 3" key="1">
    <citation type="submission" date="2016-12" db="EMBL/GenBank/DDBJ databases">
        <authorList>
            <person name="Song W.-J."/>
            <person name="Kurnit D.M."/>
        </authorList>
    </citation>
    <scope>NUCLEOTIDE SEQUENCE [LARGE SCALE GENOMIC DNA]</scope>
    <source>
        <strain evidence="2 3">STM7296</strain>
    </source>
</reference>
<evidence type="ECO:0000313" key="2">
    <source>
        <dbReference type="EMBL" id="SIT43353.1"/>
    </source>
</evidence>
<protein>
    <submittedName>
        <fullName evidence="2">Uncharacterized protein</fullName>
    </submittedName>
</protein>
<dbReference type="STRING" id="1247936.BN2475_420067"/>
<proteinExistence type="predicted"/>
<dbReference type="AlphaFoldDB" id="A0A1N7S7P7"/>
<gene>
    <name evidence="2" type="ORF">BN2475_420067</name>
</gene>
<dbReference type="Proteomes" id="UP000187012">
    <property type="component" value="Unassembled WGS sequence"/>
</dbReference>
<evidence type="ECO:0000313" key="3">
    <source>
        <dbReference type="Proteomes" id="UP000187012"/>
    </source>
</evidence>
<keyword evidence="1" id="KW-0175">Coiled coil</keyword>
<accession>A0A1N7S7P7</accession>
<feature type="coiled-coil region" evidence="1">
    <location>
        <begin position="71"/>
        <end position="158"/>
    </location>
</feature>
<sequence length="170" mass="18907">MVIMRHTIMNRFIASLGCVFVCATWGCTIAGQYKDIHATEDRVTVKTEQLQQEVGTHSQLQAKMKKLSDDLADEMLTSAQLDARLEALQKQNQQLATDNENKRRQRDALTKELADYRAQVAAINANNAAIKANTAATGARTQAAQEAQQRQLDELKQRIRTRLLALAQGG</sequence>
<name>A0A1N7S7P7_9BURK</name>
<organism evidence="2 3">
    <name type="scientific">Paraburkholderia ribeironis</name>
    <dbReference type="NCBI Taxonomy" id="1247936"/>
    <lineage>
        <taxon>Bacteria</taxon>
        <taxon>Pseudomonadati</taxon>
        <taxon>Pseudomonadota</taxon>
        <taxon>Betaproteobacteria</taxon>
        <taxon>Burkholderiales</taxon>
        <taxon>Burkholderiaceae</taxon>
        <taxon>Paraburkholderia</taxon>
    </lineage>
</organism>
<dbReference type="Gene3D" id="1.10.287.1490">
    <property type="match status" value="1"/>
</dbReference>